<evidence type="ECO:0000256" key="2">
    <source>
        <dbReference type="ARBA" id="ARBA00022679"/>
    </source>
</evidence>
<accession>A0ABX0NXJ1</accession>
<dbReference type="RefSeq" id="WP_166879433.1">
    <property type="nucleotide sequence ID" value="NZ_WHJH01000029.1"/>
</dbReference>
<dbReference type="Proteomes" id="UP000609726">
    <property type="component" value="Unassembled WGS sequence"/>
</dbReference>
<protein>
    <recommendedName>
        <fullName evidence="5">Probable 2-(5''-triphosphoribosyl)-3'-dephosphocoenzyme-A synthase</fullName>
        <shortName evidence="5">2-(5''-triphosphoribosyl)-3'-dephospho-CoA synthase</shortName>
        <ecNumber evidence="5">2.4.2.52</ecNumber>
    </recommendedName>
</protein>
<keyword evidence="2 5" id="KW-0808">Transferase</keyword>
<evidence type="ECO:0000256" key="4">
    <source>
        <dbReference type="ARBA" id="ARBA00022840"/>
    </source>
</evidence>
<name>A0ABX0NXJ1_9BURK</name>
<dbReference type="Gene3D" id="1.10.4200.10">
    <property type="entry name" value="Triphosphoribosyl-dephospho-CoA protein"/>
    <property type="match status" value="2"/>
</dbReference>
<evidence type="ECO:0000256" key="1">
    <source>
        <dbReference type="ARBA" id="ARBA00001210"/>
    </source>
</evidence>
<sequence>MMNAFSLAPPVTDARRFSRHAARLAIASLYAELALYPKPGLVSMVDNGSHADMNAATFMRSLFSLRHYFRHICLAGGQGAPFATLKRLGIDAEERMLRATGGVNTHRGAIFSLGLLCAAAGRAYAHGGDLTAAALQAHLLAGWGKELGSHTTAIHQQSHGLAAAAKHGAKGARHEAASGLPSVFRTGLGALRRTLNDGRAMRQARIDALFALMIHVSDTNVVHRGGPQGAAFVRIQASAFCHAGGTASTGWEAHALAIHHAFVERNLSPGGAADLLAASCFVHTLTVEHER</sequence>
<dbReference type="GO" id="GO:0016757">
    <property type="term" value="F:glycosyltransferase activity"/>
    <property type="evidence" value="ECO:0007669"/>
    <property type="project" value="UniProtKB-KW"/>
</dbReference>
<keyword evidence="3 5" id="KW-0547">Nucleotide-binding</keyword>
<comment type="function">
    <text evidence="5">Involved in the formation of 2-(5''-phosphoribosyl)-3'-dephosphocoenzyme-A, the prosthetic group of the acyl-carrier protein of the malonate decarboxylase.</text>
</comment>
<evidence type="ECO:0000313" key="6">
    <source>
        <dbReference type="EMBL" id="NHZ91415.1"/>
    </source>
</evidence>
<dbReference type="GO" id="GO:0046917">
    <property type="term" value="F:triphosphoribosyl-dephospho-CoA synthase activity"/>
    <property type="evidence" value="ECO:0007669"/>
    <property type="project" value="UniProtKB-EC"/>
</dbReference>
<gene>
    <name evidence="5 6" type="primary">mdcB</name>
    <name evidence="6" type="ORF">F2P45_20740</name>
</gene>
<comment type="catalytic activity">
    <reaction evidence="1 5">
        <text>3'-dephospho-CoA + ATP = 2'-(5''-triphospho-alpha-D-ribosyl)-3'-dephospho-CoA + adenine</text>
        <dbReference type="Rhea" id="RHEA:15117"/>
        <dbReference type="ChEBI" id="CHEBI:16708"/>
        <dbReference type="ChEBI" id="CHEBI:30616"/>
        <dbReference type="ChEBI" id="CHEBI:57328"/>
        <dbReference type="ChEBI" id="CHEBI:61378"/>
        <dbReference type="EC" id="2.4.2.52"/>
    </reaction>
</comment>
<evidence type="ECO:0000256" key="5">
    <source>
        <dbReference type="HAMAP-Rule" id="MF_01883"/>
    </source>
</evidence>
<dbReference type="PANTHER" id="PTHR30201:SF2">
    <property type="entry name" value="2-(5''-TRIPHOSPHORIBOSYL)-3'-DEPHOSPHOCOENZYME-A SYNTHASE"/>
    <property type="match status" value="1"/>
</dbReference>
<organism evidence="6 7">
    <name type="scientific">Massilia mucilaginosa</name>
    <dbReference type="NCBI Taxonomy" id="2609282"/>
    <lineage>
        <taxon>Bacteria</taxon>
        <taxon>Pseudomonadati</taxon>
        <taxon>Pseudomonadota</taxon>
        <taxon>Betaproteobacteria</taxon>
        <taxon>Burkholderiales</taxon>
        <taxon>Oxalobacteraceae</taxon>
        <taxon>Telluria group</taxon>
        <taxon>Massilia</taxon>
    </lineage>
</organism>
<dbReference type="PANTHER" id="PTHR30201">
    <property type="entry name" value="TRIPHOSPHORIBOSYL-DEPHOSPHO-COA SYNTHASE"/>
    <property type="match status" value="1"/>
</dbReference>
<keyword evidence="6" id="KW-0328">Glycosyltransferase</keyword>
<dbReference type="InterPro" id="IPR017555">
    <property type="entry name" value="TriPribosyl-deP-CoA_syn"/>
</dbReference>
<keyword evidence="4 5" id="KW-0067">ATP-binding</keyword>
<reference evidence="6 7" key="1">
    <citation type="submission" date="2019-10" db="EMBL/GenBank/DDBJ databases">
        <title>Taxonomy of Antarctic Massilia spp.: description of Massilia rubra sp. nov., Massilia aquatica sp. nov., Massilia mucilaginosa sp. nov., Massilia frigida sp. nov. isolated from streams, lakes and regoliths.</title>
        <authorList>
            <person name="Holochova P."/>
            <person name="Sedlacek I."/>
            <person name="Kralova S."/>
            <person name="Maslanova I."/>
            <person name="Busse H.-J."/>
            <person name="Stankova E."/>
            <person name="Vrbovska V."/>
            <person name="Kovarovic V."/>
            <person name="Bartak M."/>
            <person name="Svec P."/>
            <person name="Pantucek R."/>
        </authorList>
    </citation>
    <scope>NUCLEOTIDE SEQUENCE [LARGE SCALE GENOMIC DNA]</scope>
    <source>
        <strain evidence="6 7">CCM 8733</strain>
    </source>
</reference>
<keyword evidence="7" id="KW-1185">Reference proteome</keyword>
<evidence type="ECO:0000256" key="3">
    <source>
        <dbReference type="ARBA" id="ARBA00022741"/>
    </source>
</evidence>
<comment type="similarity">
    <text evidence="5">Belongs to the CitG/MdcB family.</text>
</comment>
<dbReference type="InterPro" id="IPR002736">
    <property type="entry name" value="CitG"/>
</dbReference>
<dbReference type="EC" id="2.4.2.52" evidence="5"/>
<evidence type="ECO:0000313" key="7">
    <source>
        <dbReference type="Proteomes" id="UP000609726"/>
    </source>
</evidence>
<proteinExistence type="inferred from homology"/>
<dbReference type="Pfam" id="PF01874">
    <property type="entry name" value="CitG"/>
    <property type="match status" value="1"/>
</dbReference>
<dbReference type="HAMAP" id="MF_01883">
    <property type="entry name" value="MdcB"/>
    <property type="match status" value="1"/>
</dbReference>
<comment type="caution">
    <text evidence="6">The sequence shown here is derived from an EMBL/GenBank/DDBJ whole genome shotgun (WGS) entry which is preliminary data.</text>
</comment>
<dbReference type="NCBIfam" id="TIGR03132">
    <property type="entry name" value="malonate_mdcB"/>
    <property type="match status" value="1"/>
</dbReference>
<dbReference type="EMBL" id="WHJH01000029">
    <property type="protein sequence ID" value="NHZ91415.1"/>
    <property type="molecule type" value="Genomic_DNA"/>
</dbReference>